<dbReference type="AlphaFoldDB" id="A0A5S3PNK6"/>
<keyword evidence="1" id="KW-0472">Membrane</keyword>
<name>A0A5S3PNK6_9FLAO</name>
<evidence type="ECO:0000313" key="2">
    <source>
        <dbReference type="EMBL" id="TMM56006.1"/>
    </source>
</evidence>
<sequence length="137" mass="15277">MEENKDLDDFIKKIVKEAGLEKPSVDFTNSVLSKIEVAQQKDNIFVAKPLFSKTTWLLTVIAVTALFGYVIFGSSNAESTWVAAAKLNRLTSFNLSLNIPELGYSTALIYGSITIAFFVWIQVLLLKQRQSKRLVAS</sequence>
<feature type="transmembrane region" description="Helical" evidence="1">
    <location>
        <begin position="107"/>
        <end position="126"/>
    </location>
</feature>
<dbReference type="EMBL" id="VATY01000003">
    <property type="protein sequence ID" value="TMM56006.1"/>
    <property type="molecule type" value="Genomic_DNA"/>
</dbReference>
<proteinExistence type="predicted"/>
<dbReference type="RefSeq" id="WP_138658873.1">
    <property type="nucleotide sequence ID" value="NZ_VATY01000003.1"/>
</dbReference>
<evidence type="ECO:0000256" key="1">
    <source>
        <dbReference type="SAM" id="Phobius"/>
    </source>
</evidence>
<keyword evidence="3" id="KW-1185">Reference proteome</keyword>
<evidence type="ECO:0000313" key="3">
    <source>
        <dbReference type="Proteomes" id="UP000310314"/>
    </source>
</evidence>
<dbReference type="Proteomes" id="UP000310314">
    <property type="component" value="Unassembled WGS sequence"/>
</dbReference>
<protein>
    <submittedName>
        <fullName evidence="2">Uncharacterized protein</fullName>
    </submittedName>
</protein>
<dbReference type="OrthoDB" id="1442507at2"/>
<comment type="caution">
    <text evidence="2">The sequence shown here is derived from an EMBL/GenBank/DDBJ whole genome shotgun (WGS) entry which is preliminary data.</text>
</comment>
<keyword evidence="1" id="KW-0812">Transmembrane</keyword>
<organism evidence="2 3">
    <name type="scientific">Maribacter algarum</name>
    <name type="common">ex Zhang et al. 2020</name>
    <dbReference type="NCBI Taxonomy" id="2578118"/>
    <lineage>
        <taxon>Bacteria</taxon>
        <taxon>Pseudomonadati</taxon>
        <taxon>Bacteroidota</taxon>
        <taxon>Flavobacteriia</taxon>
        <taxon>Flavobacteriales</taxon>
        <taxon>Flavobacteriaceae</taxon>
        <taxon>Maribacter</taxon>
    </lineage>
</organism>
<accession>A0A5S3PNK6</accession>
<gene>
    <name evidence="2" type="ORF">FEE95_15295</name>
</gene>
<keyword evidence="1" id="KW-1133">Transmembrane helix</keyword>
<feature type="transmembrane region" description="Helical" evidence="1">
    <location>
        <begin position="55"/>
        <end position="72"/>
    </location>
</feature>
<reference evidence="2 3" key="1">
    <citation type="submission" date="2019-05" db="EMBL/GenBank/DDBJ databases">
        <authorList>
            <person name="Zhang J.-Y."/>
            <person name="Feg X."/>
            <person name="Du Z.-J."/>
        </authorList>
    </citation>
    <scope>NUCLEOTIDE SEQUENCE [LARGE SCALE GENOMIC DNA]</scope>
    <source>
        <strain evidence="2 3">RZ26</strain>
    </source>
</reference>